<evidence type="ECO:0000313" key="3">
    <source>
        <dbReference type="Proteomes" id="UP000494165"/>
    </source>
</evidence>
<keyword evidence="3" id="KW-1185">Reference proteome</keyword>
<reference evidence="2 3" key="1">
    <citation type="submission" date="2020-04" db="EMBL/GenBank/DDBJ databases">
        <authorList>
            <person name="Alioto T."/>
            <person name="Alioto T."/>
            <person name="Gomez Garrido J."/>
        </authorList>
    </citation>
    <scope>NUCLEOTIDE SEQUENCE [LARGE SCALE GENOMIC DNA]</scope>
</reference>
<sequence length="68" mass="7184">MKSTDVRDDERCDPALKVVKALAGKPRGASAVRLPAASTAKVDFSGARSHPHPARATAALSTRRMLSQ</sequence>
<organism evidence="2 3">
    <name type="scientific">Cloeon dipterum</name>
    <dbReference type="NCBI Taxonomy" id="197152"/>
    <lineage>
        <taxon>Eukaryota</taxon>
        <taxon>Metazoa</taxon>
        <taxon>Ecdysozoa</taxon>
        <taxon>Arthropoda</taxon>
        <taxon>Hexapoda</taxon>
        <taxon>Insecta</taxon>
        <taxon>Pterygota</taxon>
        <taxon>Palaeoptera</taxon>
        <taxon>Ephemeroptera</taxon>
        <taxon>Pisciforma</taxon>
        <taxon>Baetidae</taxon>
        <taxon>Cloeon</taxon>
    </lineage>
</organism>
<dbReference type="EMBL" id="CADEPI010000399">
    <property type="protein sequence ID" value="CAB3385217.1"/>
    <property type="molecule type" value="Genomic_DNA"/>
</dbReference>
<dbReference type="Proteomes" id="UP000494165">
    <property type="component" value="Unassembled WGS sequence"/>
</dbReference>
<evidence type="ECO:0000256" key="1">
    <source>
        <dbReference type="SAM" id="MobiDB-lite"/>
    </source>
</evidence>
<dbReference type="AlphaFoldDB" id="A0A8S1DWZ9"/>
<protein>
    <submittedName>
        <fullName evidence="2">Uncharacterized protein</fullName>
    </submittedName>
</protein>
<accession>A0A8S1DWZ9</accession>
<evidence type="ECO:0000313" key="2">
    <source>
        <dbReference type="EMBL" id="CAB3385217.1"/>
    </source>
</evidence>
<proteinExistence type="predicted"/>
<gene>
    <name evidence="2" type="ORF">CLODIP_2_CD02032</name>
</gene>
<comment type="caution">
    <text evidence="2">The sequence shown here is derived from an EMBL/GenBank/DDBJ whole genome shotgun (WGS) entry which is preliminary data.</text>
</comment>
<feature type="region of interest" description="Disordered" evidence="1">
    <location>
        <begin position="42"/>
        <end position="68"/>
    </location>
</feature>
<name>A0A8S1DWZ9_9INSE</name>